<evidence type="ECO:0000313" key="1">
    <source>
        <dbReference type="EMBL" id="PCE43990.1"/>
    </source>
</evidence>
<keyword evidence="2" id="KW-1185">Reference proteome</keyword>
<organism evidence="1 2">
    <name type="scientific">Rhizorhabdus dicambivorans</name>
    <dbReference type="NCBI Taxonomy" id="1850238"/>
    <lineage>
        <taxon>Bacteria</taxon>
        <taxon>Pseudomonadati</taxon>
        <taxon>Pseudomonadota</taxon>
        <taxon>Alphaproteobacteria</taxon>
        <taxon>Sphingomonadales</taxon>
        <taxon>Sphingomonadaceae</taxon>
        <taxon>Rhizorhabdus</taxon>
    </lineage>
</organism>
<dbReference type="InterPro" id="IPR014710">
    <property type="entry name" value="RmlC-like_jellyroll"/>
</dbReference>
<dbReference type="KEGG" id="rdi:CMV14_20680"/>
<dbReference type="AlphaFoldDB" id="A0A2A4G2M0"/>
<dbReference type="Gene3D" id="2.60.120.10">
    <property type="entry name" value="Jelly Rolls"/>
    <property type="match status" value="1"/>
</dbReference>
<sequence>MWLENVDDRSLADTDGGGCMMAGNSRDAVKVSLRAGSDGWIETPGLAFKVLCFGESHSKDAPIALFVRADESVGDRIAGRRTHETTVFTTVIEGSLELDGRWCKPGDFELAAAGAPHGDVVIGPYGATYMMLFGRRSGLIPSYLDPGDQRVFDATLRGPVERVASGQDESAVALLHLRENFTPRRGIKVTNKQWVDAGKSPPPPEHPGLFFSAVDDDSLNWGPPILNARTSLVVVGAPDDPHAPVVGCINVGPGPGDRLRSRHIHGADAVNLVIRGAVYMDGVWLRPGEAKIAPGNVEYGDGLAGPDGMDFFEIWSDLAGIMPTYSDPDDHAYFEQFRAKGHGEPQHLLPA</sequence>
<protein>
    <recommendedName>
        <fullName evidence="3">Cupin domain-containing protein</fullName>
    </recommendedName>
</protein>
<proteinExistence type="predicted"/>
<dbReference type="SUPFAM" id="SSF51182">
    <property type="entry name" value="RmlC-like cupins"/>
    <property type="match status" value="1"/>
</dbReference>
<comment type="caution">
    <text evidence="1">The sequence shown here is derived from an EMBL/GenBank/DDBJ whole genome shotgun (WGS) entry which is preliminary data.</text>
</comment>
<dbReference type="InterPro" id="IPR011051">
    <property type="entry name" value="RmlC_Cupin_sf"/>
</dbReference>
<evidence type="ECO:0000313" key="2">
    <source>
        <dbReference type="Proteomes" id="UP000218934"/>
    </source>
</evidence>
<name>A0A2A4G2M0_9SPHN</name>
<evidence type="ECO:0008006" key="3">
    <source>
        <dbReference type="Google" id="ProtNLM"/>
    </source>
</evidence>
<accession>A0A2A4G2M0</accession>
<reference evidence="1 2" key="1">
    <citation type="submission" date="2017-09" db="EMBL/GenBank/DDBJ databases">
        <title>The Catabolism of 3,6-Dichlorosalicylic acid is Initiated by the Cytochrome P450 Monooxygenase DsmABC in Rhizorhabdus dicambivorans Ndbn-20.</title>
        <authorList>
            <person name="Na L."/>
        </authorList>
    </citation>
    <scope>NUCLEOTIDE SEQUENCE [LARGE SCALE GENOMIC DNA]</scope>
    <source>
        <strain evidence="1 2">Ndbn-20m</strain>
    </source>
</reference>
<dbReference type="Proteomes" id="UP000218934">
    <property type="component" value="Unassembled WGS sequence"/>
</dbReference>
<gene>
    <name evidence="1" type="ORF">COO09_03470</name>
</gene>
<dbReference type="EMBL" id="NWUF01000002">
    <property type="protein sequence ID" value="PCE43990.1"/>
    <property type="molecule type" value="Genomic_DNA"/>
</dbReference>